<evidence type="ECO:0000313" key="1">
    <source>
        <dbReference type="EMBL" id="KAJ9119546.1"/>
    </source>
</evidence>
<reference evidence="1" key="1">
    <citation type="submission" date="2023-04" db="EMBL/GenBank/DDBJ databases">
        <title>Draft Genome sequencing of Naganishia species isolated from polar environments using Oxford Nanopore Technology.</title>
        <authorList>
            <person name="Leo P."/>
            <person name="Venkateswaran K."/>
        </authorList>
    </citation>
    <scope>NUCLEOTIDE SEQUENCE</scope>
    <source>
        <strain evidence="1">MNA-CCFEE 5425</strain>
    </source>
</reference>
<protein>
    <submittedName>
        <fullName evidence="1">Uncharacterized protein</fullName>
    </submittedName>
</protein>
<sequence length="504" mass="53029">MVHYSAILLGSFGLSTAMAQSYKIAKSYVGQGFADDFDFYTKDDPTGGYVNYLSRADATSKGLLSYDSSTFTMAVDAQNVASGRGRDSVRISSKDRFNDGIYILDLAHMPVGCGTWPAYWTTTEHHWPNGGEIDILEGANGLPAENSTAWSATANLKSPSSGFPPNADTSSLHTRPGCSLVSSTQTGMIKTTSCDSKINNNAGCGIQYSNATTASIGLQLNQQNGGWYAMWRDVQGSGGIYMWFWARNDATVPQEVKDGSFAGDISAASWGVPAANFTIPDCKKDFNDHVIVFNIALCGDYTAASYSAAGCPGSCASFVLGNPLAFADAYFKLNALRVFTANGQIASKAGPEGLATGALAGIIVAAVIVVLGVIGAFLWRLRRKRRAAATARALAPRAMNDLSTSSVVSTTDSDKDEGGYPVGVLLPGETPTRSKAPGARDPRRGSASANTKKGSKASKKGYAAAATNESGHRAKQNVPAAPANPAFAFSNNQTKDKFRPGWAV</sequence>
<proteinExistence type="predicted"/>
<organism evidence="1 2">
    <name type="scientific">Naganishia vaughanmartiniae</name>
    <dbReference type="NCBI Taxonomy" id="1424756"/>
    <lineage>
        <taxon>Eukaryota</taxon>
        <taxon>Fungi</taxon>
        <taxon>Dikarya</taxon>
        <taxon>Basidiomycota</taxon>
        <taxon>Agaricomycotina</taxon>
        <taxon>Tremellomycetes</taxon>
        <taxon>Filobasidiales</taxon>
        <taxon>Filobasidiaceae</taxon>
        <taxon>Naganishia</taxon>
    </lineage>
</organism>
<comment type="caution">
    <text evidence="1">The sequence shown here is derived from an EMBL/GenBank/DDBJ whole genome shotgun (WGS) entry which is preliminary data.</text>
</comment>
<accession>A0ACC2X911</accession>
<dbReference type="EMBL" id="JASBWU010000008">
    <property type="protein sequence ID" value="KAJ9119546.1"/>
    <property type="molecule type" value="Genomic_DNA"/>
</dbReference>
<dbReference type="Proteomes" id="UP001243375">
    <property type="component" value="Unassembled WGS sequence"/>
</dbReference>
<name>A0ACC2X911_9TREE</name>
<gene>
    <name evidence="1" type="ORF">QFC22_003255</name>
</gene>
<evidence type="ECO:0000313" key="2">
    <source>
        <dbReference type="Proteomes" id="UP001243375"/>
    </source>
</evidence>
<keyword evidence="2" id="KW-1185">Reference proteome</keyword>